<dbReference type="Proteomes" id="UP000253426">
    <property type="component" value="Unassembled WGS sequence"/>
</dbReference>
<dbReference type="EMBL" id="QNRR01000004">
    <property type="protein sequence ID" value="RBP44427.1"/>
    <property type="molecule type" value="Genomic_DNA"/>
</dbReference>
<feature type="region of interest" description="Disordered" evidence="1">
    <location>
        <begin position="482"/>
        <end position="507"/>
    </location>
</feature>
<protein>
    <recommendedName>
        <fullName evidence="2">Ras-GAP domain-containing protein</fullName>
    </recommendedName>
</protein>
<proteinExistence type="predicted"/>
<name>A0A366HMQ8_9BACT</name>
<dbReference type="InterPro" id="IPR001936">
    <property type="entry name" value="RasGAP_dom"/>
</dbReference>
<dbReference type="RefSeq" id="WP_113958833.1">
    <property type="nucleotide sequence ID" value="NZ_QNRR01000004.1"/>
</dbReference>
<reference evidence="3 4" key="1">
    <citation type="submission" date="2018-06" db="EMBL/GenBank/DDBJ databases">
        <title>Genomic Encyclopedia of Type Strains, Phase IV (KMG-IV): sequencing the most valuable type-strain genomes for metagenomic binning, comparative biology and taxonomic classification.</title>
        <authorList>
            <person name="Goeker M."/>
        </authorList>
    </citation>
    <scope>NUCLEOTIDE SEQUENCE [LARGE SCALE GENOMIC DNA]</scope>
    <source>
        <strain evidence="3 4">DSM 25532</strain>
    </source>
</reference>
<organism evidence="3 4">
    <name type="scientific">Roseimicrobium gellanilyticum</name>
    <dbReference type="NCBI Taxonomy" id="748857"/>
    <lineage>
        <taxon>Bacteria</taxon>
        <taxon>Pseudomonadati</taxon>
        <taxon>Verrucomicrobiota</taxon>
        <taxon>Verrucomicrobiia</taxon>
        <taxon>Verrucomicrobiales</taxon>
        <taxon>Verrucomicrobiaceae</taxon>
        <taxon>Roseimicrobium</taxon>
    </lineage>
</organism>
<sequence>MEQNFWRDRNLGQSIPISSLESYHFKSTQLQKAMADIDKLVKEYSDRLTYKRLLGDALTNASPEEIELDKAKANVDVGSQVFSEIEGRTDLTPQEKQQVYQGLVKAAVQDELNTTVDPATLLRGNSATSRFMTDYMNTYAKEYMDSVAKDTLKVAMKVKSQLPESVVGTEDTNPFSSSVINSNTISEGDKAKLRDICGEITKETIESSERNLPKLSPEAREFMKSALEPTAGNQKAMNTVVASTLLLRGASTSLFNGSAKLRQKDDTKDVGNLMLGANIAVQTYANFVNKPLGEQVSQGKPQDETVNNLRNEKGLGQTLSAYKAIAEGSQSIDRFVGLKRFDNRINELNDKKTQLEQNPTFGDKFKAFFQHGLKGVKGEIEKLQGKIDITTMAKDTMVQGKSLDELQKKLEGMKVDRAEFALAMESARNIVGLRRLEESMGNTPSMSDEQVNKALDTHARAKIEKEDLNPKIKEQEKIVKVREKLAPEEASHGQGHKQQQGTGTKIH</sequence>
<comment type="caution">
    <text evidence="3">The sequence shown here is derived from an EMBL/GenBank/DDBJ whole genome shotgun (WGS) entry which is preliminary data.</text>
</comment>
<accession>A0A366HMQ8</accession>
<feature type="compositionally biased region" description="Basic and acidic residues" evidence="1">
    <location>
        <begin position="482"/>
        <end position="491"/>
    </location>
</feature>
<feature type="domain" description="Ras-GAP" evidence="2">
    <location>
        <begin position="103"/>
        <end position="256"/>
    </location>
</feature>
<dbReference type="Gene3D" id="1.10.506.10">
    <property type="entry name" value="GTPase Activation - p120gap, domain 1"/>
    <property type="match status" value="1"/>
</dbReference>
<feature type="compositionally biased region" description="Low complexity" evidence="1">
    <location>
        <begin position="492"/>
        <end position="507"/>
    </location>
</feature>
<gene>
    <name evidence="3" type="ORF">DES53_104247</name>
</gene>
<dbReference type="InterPro" id="IPR008936">
    <property type="entry name" value="Rho_GTPase_activation_prot"/>
</dbReference>
<evidence type="ECO:0000313" key="3">
    <source>
        <dbReference type="EMBL" id="RBP44427.1"/>
    </source>
</evidence>
<keyword evidence="4" id="KW-1185">Reference proteome</keyword>
<dbReference type="PROSITE" id="PS50018">
    <property type="entry name" value="RAS_GTPASE_ACTIV_2"/>
    <property type="match status" value="1"/>
</dbReference>
<evidence type="ECO:0000259" key="2">
    <source>
        <dbReference type="PROSITE" id="PS50018"/>
    </source>
</evidence>
<evidence type="ECO:0000313" key="4">
    <source>
        <dbReference type="Proteomes" id="UP000253426"/>
    </source>
</evidence>
<dbReference type="AlphaFoldDB" id="A0A366HMQ8"/>
<dbReference type="SUPFAM" id="SSF48350">
    <property type="entry name" value="GTPase activation domain, GAP"/>
    <property type="match status" value="1"/>
</dbReference>
<evidence type="ECO:0000256" key="1">
    <source>
        <dbReference type="SAM" id="MobiDB-lite"/>
    </source>
</evidence>